<dbReference type="EMBL" id="CP000249">
    <property type="protein sequence ID" value="ABD11210.1"/>
    <property type="molecule type" value="Genomic_DNA"/>
</dbReference>
<dbReference type="KEGG" id="fra:Francci3_1834"/>
<evidence type="ECO:0000313" key="2">
    <source>
        <dbReference type="EMBL" id="ABD11210.1"/>
    </source>
</evidence>
<keyword evidence="3" id="KW-1185">Reference proteome</keyword>
<name>Q2JBY2_FRACC</name>
<sequence>MIPGRVGGSGRAVGRGIRGTGRGGVGDQRQVLVCEQDQVARPWPPAARADGAVTDVGIEQADRGASKPLEVTIERVVTLVVR</sequence>
<organism evidence="2 3">
    <name type="scientific">Frankia casuarinae (strain DSM 45818 / CECT 9043 / HFP020203 / CcI3)</name>
    <dbReference type="NCBI Taxonomy" id="106370"/>
    <lineage>
        <taxon>Bacteria</taxon>
        <taxon>Bacillati</taxon>
        <taxon>Actinomycetota</taxon>
        <taxon>Actinomycetes</taxon>
        <taxon>Frankiales</taxon>
        <taxon>Frankiaceae</taxon>
        <taxon>Frankia</taxon>
    </lineage>
</organism>
<reference evidence="2 3" key="1">
    <citation type="journal article" date="2007" name="Genome Res.">
        <title>Genome characteristics of facultatively symbiotic Frankia sp. strains reflect host range and host plant biogeography.</title>
        <authorList>
            <person name="Normand P."/>
            <person name="Lapierre P."/>
            <person name="Tisa L.S."/>
            <person name="Gogarten J.P."/>
            <person name="Alloisio N."/>
            <person name="Bagnarol E."/>
            <person name="Bassi C.A."/>
            <person name="Berry A.M."/>
            <person name="Bickhart D.M."/>
            <person name="Choisne N."/>
            <person name="Couloux A."/>
            <person name="Cournoyer B."/>
            <person name="Cruveiller S."/>
            <person name="Daubin V."/>
            <person name="Demange N."/>
            <person name="Francino M.P."/>
            <person name="Goltsman E."/>
            <person name="Huang Y."/>
            <person name="Kopp O.R."/>
            <person name="Labarre L."/>
            <person name="Lapidus A."/>
            <person name="Lavire C."/>
            <person name="Marechal J."/>
            <person name="Martinez M."/>
            <person name="Mastronunzio J.E."/>
            <person name="Mullin B.C."/>
            <person name="Niemann J."/>
            <person name="Pujic P."/>
            <person name="Rawnsley T."/>
            <person name="Rouy Z."/>
            <person name="Schenowitz C."/>
            <person name="Sellstedt A."/>
            <person name="Tavares F."/>
            <person name="Tomkins J.P."/>
            <person name="Vallenet D."/>
            <person name="Valverde C."/>
            <person name="Wall L.G."/>
            <person name="Wang Y."/>
            <person name="Medigue C."/>
            <person name="Benson D.R."/>
        </authorList>
    </citation>
    <scope>NUCLEOTIDE SEQUENCE [LARGE SCALE GENOMIC DNA]</scope>
    <source>
        <strain evidence="3">DSM 45818 / CECT 9043 / CcI3</strain>
    </source>
</reference>
<dbReference type="STRING" id="106370.Francci3_1834"/>
<evidence type="ECO:0000313" key="3">
    <source>
        <dbReference type="Proteomes" id="UP000001937"/>
    </source>
</evidence>
<dbReference type="Proteomes" id="UP000001937">
    <property type="component" value="Chromosome"/>
</dbReference>
<accession>Q2JBY2</accession>
<dbReference type="RefSeq" id="WP_011436270.1">
    <property type="nucleotide sequence ID" value="NC_007777.1"/>
</dbReference>
<evidence type="ECO:0000256" key="1">
    <source>
        <dbReference type="SAM" id="MobiDB-lite"/>
    </source>
</evidence>
<gene>
    <name evidence="2" type="ordered locus">Francci3_1834</name>
</gene>
<dbReference type="HOGENOM" id="CLU_2553316_0_0_11"/>
<proteinExistence type="predicted"/>
<feature type="region of interest" description="Disordered" evidence="1">
    <location>
        <begin position="1"/>
        <end position="25"/>
    </location>
</feature>
<dbReference type="AlphaFoldDB" id="Q2JBY2"/>
<protein>
    <submittedName>
        <fullName evidence="2">Uncharacterized protein</fullName>
    </submittedName>
</protein>